<accession>A0A4P6XKK3</accession>
<reference evidence="3" key="1">
    <citation type="submission" date="2019-03" db="EMBL/GenBank/DDBJ databases">
        <title>Snf2 controls pulcherriminic acid biosynthesis and connects pigmentation and antifungal activity of the yeast Metschnikowia pulcherrima.</title>
        <authorList>
            <person name="Gore-Lloyd D."/>
            <person name="Sumann I."/>
            <person name="Brachmann A.O."/>
            <person name="Schneeberger K."/>
            <person name="Ortiz-Merino R.A."/>
            <person name="Moreno-Beltran M."/>
            <person name="Schlaefli M."/>
            <person name="Kirner P."/>
            <person name="Santos Kron A."/>
            <person name="Wolfe K.H."/>
            <person name="Piel J."/>
            <person name="Ahrens C.H."/>
            <person name="Henk D."/>
            <person name="Freimoser F.M."/>
        </authorList>
    </citation>
    <scope>NUCLEOTIDE SEQUENCE [LARGE SCALE GENOMIC DNA]</scope>
    <source>
        <strain evidence="3">APC 1.2</strain>
    </source>
</reference>
<keyword evidence="1" id="KW-0732">Signal</keyword>
<organism evidence="2 3">
    <name type="scientific">Metschnikowia aff. pulcherrima</name>
    <dbReference type="NCBI Taxonomy" id="2163413"/>
    <lineage>
        <taxon>Eukaryota</taxon>
        <taxon>Fungi</taxon>
        <taxon>Dikarya</taxon>
        <taxon>Ascomycota</taxon>
        <taxon>Saccharomycotina</taxon>
        <taxon>Pichiomycetes</taxon>
        <taxon>Metschnikowiaceae</taxon>
        <taxon>Metschnikowia</taxon>
    </lineage>
</organism>
<proteinExistence type="predicted"/>
<feature type="chain" id="PRO_5020975377" evidence="1">
    <location>
        <begin position="20"/>
        <end position="226"/>
    </location>
</feature>
<evidence type="ECO:0000313" key="3">
    <source>
        <dbReference type="Proteomes" id="UP000292447"/>
    </source>
</evidence>
<dbReference type="Proteomes" id="UP000292447">
    <property type="component" value="Chromosome II"/>
</dbReference>
<gene>
    <name evidence="2" type="ORF">METSCH_B10960</name>
</gene>
<evidence type="ECO:0000256" key="1">
    <source>
        <dbReference type="SAM" id="SignalP"/>
    </source>
</evidence>
<evidence type="ECO:0000313" key="2">
    <source>
        <dbReference type="EMBL" id="QBM87882.1"/>
    </source>
</evidence>
<protein>
    <submittedName>
        <fullName evidence="2">Uncharacterized protein</fullName>
    </submittedName>
</protein>
<dbReference type="AlphaFoldDB" id="A0A4P6XKK3"/>
<dbReference type="EMBL" id="CP034457">
    <property type="protein sequence ID" value="QBM87882.1"/>
    <property type="molecule type" value="Genomic_DNA"/>
</dbReference>
<keyword evidence="3" id="KW-1185">Reference proteome</keyword>
<sequence>MKKSKLVLIAVILFVLVAGLRTNKTYPETYLSAYAENEALTKRNEDHTQTATQVITDRLDHLIEYTKLFVHGNQFNSIGFELVETQLWETLEDIRQSVRREAPRMKALTNQVTYATNLVRYMKESAILLHFYPLSNNQPQRIINRLIRLNLKLTTLFDLHGAPDPGLKHYDSAIENLYGKLNEWEEIIQSRPNIPLSLRLAFDTQLVQAEKTLQVLRGKNGCVRRL</sequence>
<name>A0A4P6XKK3_9ASCO</name>
<feature type="signal peptide" evidence="1">
    <location>
        <begin position="1"/>
        <end position="19"/>
    </location>
</feature>